<accession>A0A1S0U790</accession>
<dbReference type="InParanoid" id="A0A1S0U790"/>
<reference evidence="1" key="1">
    <citation type="submission" date="2012-04" db="EMBL/GenBank/DDBJ databases">
        <title>The Genome Sequence of Loa loa.</title>
        <authorList>
            <consortium name="The Broad Institute Genome Sequencing Platform"/>
            <consortium name="Broad Institute Genome Sequencing Center for Infectious Disease"/>
            <person name="Nutman T.B."/>
            <person name="Fink D.L."/>
            <person name="Russ C."/>
            <person name="Young S."/>
            <person name="Zeng Q."/>
            <person name="Gargeya S."/>
            <person name="Alvarado L."/>
            <person name="Berlin A."/>
            <person name="Chapman S.B."/>
            <person name="Chen Z."/>
            <person name="Freedman E."/>
            <person name="Gellesch M."/>
            <person name="Goldberg J."/>
            <person name="Griggs A."/>
            <person name="Gujja S."/>
            <person name="Heilman E.R."/>
            <person name="Heiman D."/>
            <person name="Howarth C."/>
            <person name="Mehta T."/>
            <person name="Neiman D."/>
            <person name="Pearson M."/>
            <person name="Roberts A."/>
            <person name="Saif S."/>
            <person name="Shea T."/>
            <person name="Shenoy N."/>
            <person name="Sisk P."/>
            <person name="Stolte C."/>
            <person name="Sykes S."/>
            <person name="White J."/>
            <person name="Yandava C."/>
            <person name="Haas B."/>
            <person name="Henn M.R."/>
            <person name="Nusbaum C."/>
            <person name="Birren B."/>
        </authorList>
    </citation>
    <scope>NUCLEOTIDE SEQUENCE [LARGE SCALE GENOMIC DNA]</scope>
</reference>
<gene>
    <name evidence="1" type="ORF">LOAG_02069</name>
</gene>
<organism evidence="1">
    <name type="scientific">Loa loa</name>
    <name type="common">Eye worm</name>
    <name type="synonym">Filaria loa</name>
    <dbReference type="NCBI Taxonomy" id="7209"/>
    <lineage>
        <taxon>Eukaryota</taxon>
        <taxon>Metazoa</taxon>
        <taxon>Ecdysozoa</taxon>
        <taxon>Nematoda</taxon>
        <taxon>Chromadorea</taxon>
        <taxon>Rhabditida</taxon>
        <taxon>Spirurina</taxon>
        <taxon>Spiruromorpha</taxon>
        <taxon>Filarioidea</taxon>
        <taxon>Onchocercidae</taxon>
        <taxon>Loa</taxon>
    </lineage>
</organism>
<sequence length="66" mass="7278">MPSSVGSEIDDTLYTSHPKTGVLLLPQLYCRGQKYSKEDFGSTIEILRVASKSALSHGFGYIAKVW</sequence>
<dbReference type="CTD" id="9939451"/>
<dbReference type="EMBL" id="JH712073">
    <property type="protein sequence ID" value="EFO26410.1"/>
    <property type="molecule type" value="Genomic_DNA"/>
</dbReference>
<dbReference type="GeneID" id="9939451"/>
<dbReference type="RefSeq" id="XP_003137655.1">
    <property type="nucleotide sequence ID" value="XM_003137607.1"/>
</dbReference>
<protein>
    <submittedName>
        <fullName evidence="1">Uncharacterized protein</fullName>
    </submittedName>
</protein>
<proteinExistence type="predicted"/>
<name>A0A1S0U790_LOALO</name>
<evidence type="ECO:0000313" key="1">
    <source>
        <dbReference type="EMBL" id="EFO26410.1"/>
    </source>
</evidence>
<dbReference type="AlphaFoldDB" id="A0A1S0U790"/>
<dbReference type="KEGG" id="loa:LOAG_02069"/>